<feature type="compositionally biased region" description="Polar residues" evidence="4">
    <location>
        <begin position="118"/>
        <end position="143"/>
    </location>
</feature>
<keyword evidence="2" id="KW-0805">Transcription regulation</keyword>
<proteinExistence type="inferred from homology"/>
<accession>A0AAV7JGD9</accession>
<gene>
    <name evidence="6" type="ORF">LOD99_8283</name>
</gene>
<evidence type="ECO:0000256" key="3">
    <source>
        <dbReference type="ARBA" id="ARBA00023163"/>
    </source>
</evidence>
<evidence type="ECO:0000313" key="7">
    <source>
        <dbReference type="Proteomes" id="UP001165289"/>
    </source>
</evidence>
<feature type="region of interest" description="Disordered" evidence="4">
    <location>
        <begin position="357"/>
        <end position="378"/>
    </location>
</feature>
<evidence type="ECO:0000256" key="4">
    <source>
        <dbReference type="SAM" id="MobiDB-lite"/>
    </source>
</evidence>
<dbReference type="AlphaFoldDB" id="A0AAV7JGD9"/>
<dbReference type="GO" id="GO:0030015">
    <property type="term" value="C:CCR4-NOT core complex"/>
    <property type="evidence" value="ECO:0007669"/>
    <property type="project" value="InterPro"/>
</dbReference>
<evidence type="ECO:0000256" key="1">
    <source>
        <dbReference type="ARBA" id="ARBA00007682"/>
    </source>
</evidence>
<dbReference type="GO" id="GO:2000036">
    <property type="term" value="P:regulation of stem cell population maintenance"/>
    <property type="evidence" value="ECO:0007669"/>
    <property type="project" value="UniProtKB-ARBA"/>
</dbReference>
<feature type="compositionally biased region" description="Polar residues" evidence="4">
    <location>
        <begin position="571"/>
        <end position="592"/>
    </location>
</feature>
<name>A0AAV7JGD9_9METZ</name>
<evidence type="ECO:0000313" key="6">
    <source>
        <dbReference type="EMBL" id="KAI6647955.1"/>
    </source>
</evidence>
<dbReference type="PANTHER" id="PTHR23326">
    <property type="entry name" value="CCR4 NOT-RELATED"/>
    <property type="match status" value="1"/>
</dbReference>
<protein>
    <submittedName>
        <fullName evidence="6">CNOT2</fullName>
    </submittedName>
</protein>
<dbReference type="InterPro" id="IPR038635">
    <property type="entry name" value="CCR4-NOT_su2/3/5_C_sf"/>
</dbReference>
<comment type="similarity">
    <text evidence="1">Belongs to the CNOT2/3/5 family.</text>
</comment>
<dbReference type="Pfam" id="PF04153">
    <property type="entry name" value="NOT2_3_5_C"/>
    <property type="match status" value="1"/>
</dbReference>
<dbReference type="Gene3D" id="2.30.30.1020">
    <property type="entry name" value="CCR4-NOT complex subunit 2/3/5, C-terminal domain"/>
    <property type="match status" value="1"/>
</dbReference>
<feature type="region of interest" description="Disordered" evidence="4">
    <location>
        <begin position="106"/>
        <end position="166"/>
    </location>
</feature>
<comment type="caution">
    <text evidence="6">The sequence shown here is derived from an EMBL/GenBank/DDBJ whole genome shotgun (WGS) entry which is preliminary data.</text>
</comment>
<dbReference type="InterPro" id="IPR007282">
    <property type="entry name" value="NOT2/3/5_C"/>
</dbReference>
<dbReference type="FunFam" id="2.30.30.1020:FF:000005">
    <property type="entry name" value="Regena, isoform C"/>
    <property type="match status" value="1"/>
</dbReference>
<feature type="domain" description="NOT2/NOT3/NOT5 C-terminal" evidence="5">
    <location>
        <begin position="442"/>
        <end position="565"/>
    </location>
</feature>
<keyword evidence="3" id="KW-0804">Transcription</keyword>
<dbReference type="EMBL" id="JAKMXF010000334">
    <property type="protein sequence ID" value="KAI6647955.1"/>
    <property type="molecule type" value="Genomic_DNA"/>
</dbReference>
<dbReference type="GO" id="GO:0006355">
    <property type="term" value="P:regulation of DNA-templated transcription"/>
    <property type="evidence" value="ECO:0007669"/>
    <property type="project" value="InterPro"/>
</dbReference>
<organism evidence="6 7">
    <name type="scientific">Oopsacas minuta</name>
    <dbReference type="NCBI Taxonomy" id="111878"/>
    <lineage>
        <taxon>Eukaryota</taxon>
        <taxon>Metazoa</taxon>
        <taxon>Porifera</taxon>
        <taxon>Hexactinellida</taxon>
        <taxon>Hexasterophora</taxon>
        <taxon>Lyssacinosida</taxon>
        <taxon>Leucopsacidae</taxon>
        <taxon>Oopsacas</taxon>
    </lineage>
</organism>
<dbReference type="InterPro" id="IPR040168">
    <property type="entry name" value="Not2/3/5"/>
</dbReference>
<feature type="region of interest" description="Disordered" evidence="4">
    <location>
        <begin position="569"/>
        <end position="592"/>
    </location>
</feature>
<dbReference type="Proteomes" id="UP001165289">
    <property type="component" value="Unassembled WGS sequence"/>
</dbReference>
<keyword evidence="7" id="KW-1185">Reference proteome</keyword>
<reference evidence="6 7" key="1">
    <citation type="journal article" date="2023" name="BMC Biol.">
        <title>The compact genome of the sponge Oopsacas minuta (Hexactinellida) is lacking key metazoan core genes.</title>
        <authorList>
            <person name="Santini S."/>
            <person name="Schenkelaars Q."/>
            <person name="Jourda C."/>
            <person name="Duchesne M."/>
            <person name="Belahbib H."/>
            <person name="Rocher C."/>
            <person name="Selva M."/>
            <person name="Riesgo A."/>
            <person name="Vervoort M."/>
            <person name="Leys S.P."/>
            <person name="Kodjabachian L."/>
            <person name="Le Bivic A."/>
            <person name="Borchiellini C."/>
            <person name="Claverie J.M."/>
            <person name="Renard E."/>
        </authorList>
    </citation>
    <scope>NUCLEOTIDE SEQUENCE [LARGE SCALE GENOMIC DNA]</scope>
    <source>
        <strain evidence="6">SPO-2</strain>
    </source>
</reference>
<evidence type="ECO:0000259" key="5">
    <source>
        <dbReference type="Pfam" id="PF04153"/>
    </source>
</evidence>
<evidence type="ECO:0000256" key="2">
    <source>
        <dbReference type="ARBA" id="ARBA00023015"/>
    </source>
</evidence>
<sequence>MSMYGNSQANSLDFGQPGGLNKNRKMAFGFGQTFEGNEEDFPGGMGLYSRPTMEKEQFQYYNQQLNPLPDSTYFGSQANNAIGNNTMLPPLLNTTNNTSSSINRITHTGPLSRPQPQPGLSSHNSFGMPQLTPGSSVIGSPSRGSGMLLGGQGQPTHGLLPDTGNRNAAPGMMNMGMGMSINKSNLRLGGVGISQPGNFPGGLSSIDSTAQNLDIDFPTLRGMGLRRDIPQSLPNNQTLQFPHNPNSQIGFHNQQHQLHPVPTSQVPEPAAEFQMHHEDFPALPGLNSDTTQDQQHNSVHVISNTNSNAITPGAVSYQTKLNTNLNAPSTNFSTVASAQLNPPNDNRNTLHYDLAPGSGKERMTSIPGPIGPPNKGMKDRVQETVTTLSIPEGMVRNQFGMFGLLTFIRAAETDNKLVSLALGSDLTTLGLNLNSPESLFASFASPWSDTPARPQDIDYHVPQEYIINLRIRDKLAPIKLNKYGDELLFYLYYNNGNDILQMYANYELHTRNWRYHKEERVWIMKVQGLEPVTRSQAYEQGTYLVFDVKQFKKVHREMTVEYSKLEDRPYSNMNIPPHNNNSIYTTSAPNLT</sequence>